<name>A0A2I0SC71_9ACTN</name>
<organism evidence="1 2">
    <name type="scientific">Streptomyces populi</name>
    <dbReference type="NCBI Taxonomy" id="2058924"/>
    <lineage>
        <taxon>Bacteria</taxon>
        <taxon>Bacillati</taxon>
        <taxon>Actinomycetota</taxon>
        <taxon>Actinomycetes</taxon>
        <taxon>Kitasatosporales</taxon>
        <taxon>Streptomycetaceae</taxon>
        <taxon>Streptomyces</taxon>
    </lineage>
</organism>
<dbReference type="OrthoDB" id="1550811at2"/>
<accession>A0A2I0SC71</accession>
<evidence type="ECO:0000313" key="1">
    <source>
        <dbReference type="EMBL" id="PKT67537.1"/>
    </source>
</evidence>
<reference evidence="1 2" key="1">
    <citation type="submission" date="2017-12" db="EMBL/GenBank/DDBJ databases">
        <title>Streptomyces populusis sp. nov., a novel endophytic actinobacterium isolated from stems of Populus adenopoda Maxim.</title>
        <authorList>
            <person name="Wang Z."/>
        </authorList>
    </citation>
    <scope>NUCLEOTIDE SEQUENCE [LARGE SCALE GENOMIC DNA]</scope>
    <source>
        <strain evidence="1 2">A249</strain>
    </source>
</reference>
<protein>
    <recommendedName>
        <fullName evidence="3">DUF2625 domain-containing protein</fullName>
    </recommendedName>
</protein>
<evidence type="ECO:0000313" key="2">
    <source>
        <dbReference type="Proteomes" id="UP000236178"/>
    </source>
</evidence>
<dbReference type="EMBL" id="PJOS01000166">
    <property type="protein sequence ID" value="PKT67537.1"/>
    <property type="molecule type" value="Genomic_DNA"/>
</dbReference>
<keyword evidence="2" id="KW-1185">Reference proteome</keyword>
<dbReference type="NCBIfam" id="NF008496">
    <property type="entry name" value="PRK11408.1-3"/>
    <property type="match status" value="1"/>
</dbReference>
<dbReference type="RefSeq" id="WP_103554500.1">
    <property type="nucleotide sequence ID" value="NZ_JBHJSK010000020.1"/>
</dbReference>
<sequence length="251" mass="26881">MREPSELTDVEDPAWPLLSEALAASGVSMEVPPVDPALGRASLHQLQVTARSWLGGMVLNCGGVVLDSGWLRIYGSPAGEEEPAGLPGGSTDLPSLAEVNGFPEHFDPDWRPRDDGLVVGHDVLGGVFVLNGADPKSAGRPGRPGEVVYFAPDSLRWEALEVGHGAWLQWLLTEGTDTFYDTLRWPGWRAESGALTGAQGLSVVPFLWSAEARRDLQSTSRRAVPLAEILGLHRNFALELDGVDPGFLGDV</sequence>
<comment type="caution">
    <text evidence="1">The sequence shown here is derived from an EMBL/GenBank/DDBJ whole genome shotgun (WGS) entry which is preliminary data.</text>
</comment>
<dbReference type="AlphaFoldDB" id="A0A2I0SC71"/>
<evidence type="ECO:0008006" key="3">
    <source>
        <dbReference type="Google" id="ProtNLM"/>
    </source>
</evidence>
<dbReference type="Pfam" id="PF10946">
    <property type="entry name" value="DUF2625"/>
    <property type="match status" value="1"/>
</dbReference>
<proteinExistence type="predicted"/>
<gene>
    <name evidence="1" type="ORF">CW362_39925</name>
</gene>
<dbReference type="InterPro" id="IPR021239">
    <property type="entry name" value="DUF2625"/>
</dbReference>
<dbReference type="Proteomes" id="UP000236178">
    <property type="component" value="Unassembled WGS sequence"/>
</dbReference>